<dbReference type="GO" id="GO:0006508">
    <property type="term" value="P:proteolysis"/>
    <property type="evidence" value="ECO:0007669"/>
    <property type="project" value="InterPro"/>
</dbReference>
<name>A0A455W7K0_MARNT</name>
<evidence type="ECO:0000313" key="2">
    <source>
        <dbReference type="EMBL" id="BBJ05190.1"/>
    </source>
</evidence>
<dbReference type="Gene3D" id="3.40.50.1820">
    <property type="entry name" value="alpha/beta hydrolase"/>
    <property type="match status" value="1"/>
</dbReference>
<dbReference type="Pfam" id="PF00326">
    <property type="entry name" value="Peptidase_S9"/>
    <property type="match status" value="1"/>
</dbReference>
<protein>
    <recommendedName>
        <fullName evidence="1">Peptidase S9 prolyl oligopeptidase catalytic domain-containing protein</fullName>
    </recommendedName>
</protein>
<dbReference type="InterPro" id="IPR001375">
    <property type="entry name" value="Peptidase_S9_cat"/>
</dbReference>
<dbReference type="InterPro" id="IPR029058">
    <property type="entry name" value="AB_hydrolase_fold"/>
</dbReference>
<dbReference type="SUPFAM" id="SSF53474">
    <property type="entry name" value="alpha/beta-Hydrolases"/>
    <property type="match status" value="1"/>
</dbReference>
<reference evidence="2" key="1">
    <citation type="submission" date="2019-03" db="EMBL/GenBank/DDBJ databases">
        <title>Whole genome analysis of nitrate-reducing bacteria Marinobacter hydrocarbonoclasticus YB03.</title>
        <authorList>
            <person name="Azam A.H."/>
            <person name="Yuk S.R."/>
            <person name="Kamarisima K."/>
            <person name="Miyanaga K."/>
            <person name="Tanji Y."/>
        </authorList>
    </citation>
    <scope>NUCLEOTIDE SEQUENCE</scope>
    <source>
        <strain evidence="2">YB03</strain>
    </source>
</reference>
<feature type="domain" description="Peptidase S9 prolyl oligopeptidase catalytic" evidence="1">
    <location>
        <begin position="3"/>
        <end position="97"/>
    </location>
</feature>
<dbReference type="AlphaFoldDB" id="A0A455W7K0"/>
<sequence>MRDYMGGTPTDYPERYQLISPLNHVDGGSPPTLTILGQQDRIVPEEQALLLDEAFQRAGAHHELWLIPAADHGFDFNWNGLATQAARQRVLRFLKTWAR</sequence>
<dbReference type="EMBL" id="AP019537">
    <property type="protein sequence ID" value="BBJ05190.1"/>
    <property type="molecule type" value="Genomic_DNA"/>
</dbReference>
<organism evidence="2">
    <name type="scientific">Marinobacter nauticus</name>
    <name type="common">Marinobacter hydrocarbonoclasticus</name>
    <name type="synonym">Marinobacter aquaeolei</name>
    <dbReference type="NCBI Taxonomy" id="2743"/>
    <lineage>
        <taxon>Bacteria</taxon>
        <taxon>Pseudomonadati</taxon>
        <taxon>Pseudomonadota</taxon>
        <taxon>Gammaproteobacteria</taxon>
        <taxon>Pseudomonadales</taxon>
        <taxon>Marinobacteraceae</taxon>
        <taxon>Marinobacter</taxon>
    </lineage>
</organism>
<gene>
    <name evidence="2" type="ORF">YBY_30390</name>
</gene>
<proteinExistence type="predicted"/>
<accession>A0A455W7K0</accession>
<evidence type="ECO:0000259" key="1">
    <source>
        <dbReference type="Pfam" id="PF00326"/>
    </source>
</evidence>
<dbReference type="GO" id="GO:0008236">
    <property type="term" value="F:serine-type peptidase activity"/>
    <property type="evidence" value="ECO:0007669"/>
    <property type="project" value="InterPro"/>
</dbReference>